<dbReference type="HOGENOM" id="CLU_3242058_0_0_1"/>
<protein>
    <submittedName>
        <fullName evidence="1">Uncharacterized protein</fullName>
    </submittedName>
</protein>
<dbReference type="EMBL" id="FQ790337">
    <property type="protein sequence ID" value="CCD51695.1"/>
    <property type="molecule type" value="Genomic_DNA"/>
</dbReference>
<gene>
    <name evidence="1" type="ORF">BofuT4_uP020010.1</name>
</gene>
<proteinExistence type="predicted"/>
<evidence type="ECO:0000313" key="2">
    <source>
        <dbReference type="Proteomes" id="UP000008177"/>
    </source>
</evidence>
<reference evidence="2" key="1">
    <citation type="journal article" date="2011" name="PLoS Genet.">
        <title>Genomic analysis of the necrotrophic fungal pathogens Sclerotinia sclerotiorum and Botrytis cinerea.</title>
        <authorList>
            <person name="Amselem J."/>
            <person name="Cuomo C.A."/>
            <person name="van Kan J.A."/>
            <person name="Viaud M."/>
            <person name="Benito E.P."/>
            <person name="Couloux A."/>
            <person name="Coutinho P.M."/>
            <person name="de Vries R.P."/>
            <person name="Dyer P.S."/>
            <person name="Fillinger S."/>
            <person name="Fournier E."/>
            <person name="Gout L."/>
            <person name="Hahn M."/>
            <person name="Kohn L."/>
            <person name="Lapalu N."/>
            <person name="Plummer K.M."/>
            <person name="Pradier J.M."/>
            <person name="Quevillon E."/>
            <person name="Sharon A."/>
            <person name="Simon A."/>
            <person name="ten Have A."/>
            <person name="Tudzynski B."/>
            <person name="Tudzynski P."/>
            <person name="Wincker P."/>
            <person name="Andrew M."/>
            <person name="Anthouard V."/>
            <person name="Beever R.E."/>
            <person name="Beffa R."/>
            <person name="Benoit I."/>
            <person name="Bouzid O."/>
            <person name="Brault B."/>
            <person name="Chen Z."/>
            <person name="Choquer M."/>
            <person name="Collemare J."/>
            <person name="Cotton P."/>
            <person name="Danchin E.G."/>
            <person name="Da Silva C."/>
            <person name="Gautier A."/>
            <person name="Giraud C."/>
            <person name="Giraud T."/>
            <person name="Gonzalez C."/>
            <person name="Grossetete S."/>
            <person name="Guldener U."/>
            <person name="Henrissat B."/>
            <person name="Howlett B.J."/>
            <person name="Kodira C."/>
            <person name="Kretschmer M."/>
            <person name="Lappartient A."/>
            <person name="Leroch M."/>
            <person name="Levis C."/>
            <person name="Mauceli E."/>
            <person name="Neuveglise C."/>
            <person name="Oeser B."/>
            <person name="Pearson M."/>
            <person name="Poulain J."/>
            <person name="Poussereau N."/>
            <person name="Quesneville H."/>
            <person name="Rascle C."/>
            <person name="Schumacher J."/>
            <person name="Segurens B."/>
            <person name="Sexton A."/>
            <person name="Silva E."/>
            <person name="Sirven C."/>
            <person name="Soanes D.M."/>
            <person name="Talbot N.J."/>
            <person name="Templeton M."/>
            <person name="Yandava C."/>
            <person name="Yarden O."/>
            <person name="Zeng Q."/>
            <person name="Rollins J.A."/>
            <person name="Lebrun M.H."/>
            <person name="Dickman M."/>
        </authorList>
    </citation>
    <scope>NUCLEOTIDE SEQUENCE [LARGE SCALE GENOMIC DNA]</scope>
    <source>
        <strain evidence="2">T4</strain>
    </source>
</reference>
<dbReference type="Proteomes" id="UP000008177">
    <property type="component" value="Unplaced contigs"/>
</dbReference>
<organism evidence="1 2">
    <name type="scientific">Botryotinia fuckeliana (strain T4)</name>
    <name type="common">Noble rot fungus</name>
    <name type="synonym">Botrytis cinerea</name>
    <dbReference type="NCBI Taxonomy" id="999810"/>
    <lineage>
        <taxon>Eukaryota</taxon>
        <taxon>Fungi</taxon>
        <taxon>Dikarya</taxon>
        <taxon>Ascomycota</taxon>
        <taxon>Pezizomycotina</taxon>
        <taxon>Leotiomycetes</taxon>
        <taxon>Helotiales</taxon>
        <taxon>Sclerotiniaceae</taxon>
        <taxon>Botrytis</taxon>
    </lineage>
</organism>
<accession>G2YJ08</accession>
<dbReference type="InParanoid" id="G2YJ08"/>
<name>G2YJ08_BOTF4</name>
<sequence length="43" mass="5311">MFVMKKPLRLVLWRWNSKCRMCQGGNQEEIYLIRRGRLETIEQ</sequence>
<dbReference type="AlphaFoldDB" id="G2YJ08"/>
<evidence type="ECO:0000313" key="1">
    <source>
        <dbReference type="EMBL" id="CCD51695.1"/>
    </source>
</evidence>